<evidence type="ECO:0000313" key="7">
    <source>
        <dbReference type="Proteomes" id="UP000295110"/>
    </source>
</evidence>
<keyword evidence="7" id="KW-1185">Reference proteome</keyword>
<evidence type="ECO:0000256" key="1">
    <source>
        <dbReference type="ARBA" id="ARBA00022448"/>
    </source>
</evidence>
<dbReference type="SMART" id="SM00382">
    <property type="entry name" value="AAA"/>
    <property type="match status" value="1"/>
</dbReference>
<evidence type="ECO:0000259" key="5">
    <source>
        <dbReference type="PROSITE" id="PS50893"/>
    </source>
</evidence>
<keyword evidence="3" id="KW-0547">Nucleotide-binding</keyword>
<proteinExistence type="predicted"/>
<dbReference type="InterPro" id="IPR017871">
    <property type="entry name" value="ABC_transporter-like_CS"/>
</dbReference>
<keyword evidence="2" id="KW-0472">Membrane</keyword>
<evidence type="ECO:0000256" key="2">
    <source>
        <dbReference type="ARBA" id="ARBA00022475"/>
    </source>
</evidence>
<dbReference type="GO" id="GO:0016887">
    <property type="term" value="F:ATP hydrolysis activity"/>
    <property type="evidence" value="ECO:0007669"/>
    <property type="project" value="InterPro"/>
</dbReference>
<dbReference type="Proteomes" id="UP000295110">
    <property type="component" value="Unassembled WGS sequence"/>
</dbReference>
<dbReference type="SUPFAM" id="SSF52540">
    <property type="entry name" value="P-loop containing nucleoside triphosphate hydrolases"/>
    <property type="match status" value="1"/>
</dbReference>
<dbReference type="EMBL" id="SMBU01000003">
    <property type="protein sequence ID" value="TCV03450.1"/>
    <property type="molecule type" value="Genomic_DNA"/>
</dbReference>
<protein>
    <submittedName>
        <fullName evidence="6">Molybdate transport system ATP-binding protein</fullName>
    </submittedName>
</protein>
<dbReference type="AlphaFoldDB" id="A0A4V2VSR8"/>
<dbReference type="PROSITE" id="PS50893">
    <property type="entry name" value="ABC_TRANSPORTER_2"/>
    <property type="match status" value="1"/>
</dbReference>
<organism evidence="6 7">
    <name type="scientific">Roseateles saccharophilus</name>
    <name type="common">Pseudomonas saccharophila</name>
    <dbReference type="NCBI Taxonomy" id="304"/>
    <lineage>
        <taxon>Bacteria</taxon>
        <taxon>Pseudomonadati</taxon>
        <taxon>Pseudomonadota</taxon>
        <taxon>Betaproteobacteria</taxon>
        <taxon>Burkholderiales</taxon>
        <taxon>Sphaerotilaceae</taxon>
        <taxon>Roseateles</taxon>
    </lineage>
</organism>
<dbReference type="OrthoDB" id="5298774at2"/>
<name>A0A4V2VSR8_ROSSA</name>
<dbReference type="PANTHER" id="PTHR42781:SF4">
    <property type="entry name" value="SPERMIDINE_PUTRESCINE IMPORT ATP-BINDING PROTEIN POTA"/>
    <property type="match status" value="1"/>
</dbReference>
<keyword evidence="2" id="KW-1003">Cell membrane</keyword>
<evidence type="ECO:0000256" key="3">
    <source>
        <dbReference type="ARBA" id="ARBA00022741"/>
    </source>
</evidence>
<sequence>MIDLCLHARVGDGHRQFELRMAFATEAPVVALFGPSGAGKSLTLQAIAGLLRPRAGHVRVAGRTLFDSRAGIDLPPERRRVGCVFQHYALFPHLDVRQNVAFGLSSWRQRPSRALRERVETLLDDFGLQPLAASRPDTLSGGQKQRVALARALACEPGLLLLDEPFAALNPALRQQLRGELLACVRRWQVPALVITHEVEDVLALANQAYCVEGGRVTRAIDLDRVTQRELVLRELGTVPALQTPAQGQLRDWLLAAAQVPLV</sequence>
<comment type="caution">
    <text evidence="6">The sequence shown here is derived from an EMBL/GenBank/DDBJ whole genome shotgun (WGS) entry which is preliminary data.</text>
</comment>
<dbReference type="PROSITE" id="PS00211">
    <property type="entry name" value="ABC_TRANSPORTER_1"/>
    <property type="match status" value="1"/>
</dbReference>
<dbReference type="Pfam" id="PF00005">
    <property type="entry name" value="ABC_tran"/>
    <property type="match status" value="1"/>
</dbReference>
<feature type="domain" description="ABC transporter" evidence="5">
    <location>
        <begin position="2"/>
        <end position="239"/>
    </location>
</feature>
<dbReference type="InterPro" id="IPR003439">
    <property type="entry name" value="ABC_transporter-like_ATP-bd"/>
</dbReference>
<accession>A0A4V2VSR8</accession>
<dbReference type="PANTHER" id="PTHR42781">
    <property type="entry name" value="SPERMIDINE/PUTRESCINE IMPORT ATP-BINDING PROTEIN POTA"/>
    <property type="match status" value="1"/>
</dbReference>
<dbReference type="RefSeq" id="WP_132569959.1">
    <property type="nucleotide sequence ID" value="NZ_CBCSGL010000002.1"/>
</dbReference>
<evidence type="ECO:0000256" key="4">
    <source>
        <dbReference type="ARBA" id="ARBA00022840"/>
    </source>
</evidence>
<dbReference type="Gene3D" id="3.40.50.300">
    <property type="entry name" value="P-loop containing nucleotide triphosphate hydrolases"/>
    <property type="match status" value="1"/>
</dbReference>
<keyword evidence="4 6" id="KW-0067">ATP-binding</keyword>
<dbReference type="InterPro" id="IPR027417">
    <property type="entry name" value="P-loop_NTPase"/>
</dbReference>
<dbReference type="GO" id="GO:0005524">
    <property type="term" value="F:ATP binding"/>
    <property type="evidence" value="ECO:0007669"/>
    <property type="project" value="UniProtKB-KW"/>
</dbReference>
<dbReference type="InterPro" id="IPR050093">
    <property type="entry name" value="ABC_SmlMolc_Importer"/>
</dbReference>
<gene>
    <name evidence="6" type="ORF">EV671_1003105</name>
</gene>
<reference evidence="6 7" key="1">
    <citation type="submission" date="2019-03" db="EMBL/GenBank/DDBJ databases">
        <title>Genomic Encyclopedia of Type Strains, Phase IV (KMG-IV): sequencing the most valuable type-strain genomes for metagenomic binning, comparative biology and taxonomic classification.</title>
        <authorList>
            <person name="Goeker M."/>
        </authorList>
    </citation>
    <scope>NUCLEOTIDE SEQUENCE [LARGE SCALE GENOMIC DNA]</scope>
    <source>
        <strain evidence="6 7">DSM 654</strain>
    </source>
</reference>
<keyword evidence="1" id="KW-0813">Transport</keyword>
<evidence type="ECO:0000313" key="6">
    <source>
        <dbReference type="EMBL" id="TCV03450.1"/>
    </source>
</evidence>
<dbReference type="InterPro" id="IPR003593">
    <property type="entry name" value="AAA+_ATPase"/>
</dbReference>